<proteinExistence type="predicted"/>
<comment type="caution">
    <text evidence="1">The sequence shown here is derived from an EMBL/GenBank/DDBJ whole genome shotgun (WGS) entry which is preliminary data.</text>
</comment>
<gene>
    <name evidence="1" type="ORF">KGF56_001784</name>
</gene>
<name>A0AAI9SYE4_9ASCO</name>
<dbReference type="AlphaFoldDB" id="A0AAI9SYE4"/>
<dbReference type="RefSeq" id="XP_049181133.1">
    <property type="nucleotide sequence ID" value="XM_049322943.1"/>
</dbReference>
<evidence type="ECO:0000313" key="1">
    <source>
        <dbReference type="EMBL" id="KAI3405388.2"/>
    </source>
</evidence>
<dbReference type="Proteomes" id="UP001202479">
    <property type="component" value="Unassembled WGS sequence"/>
</dbReference>
<keyword evidence="2" id="KW-1185">Reference proteome</keyword>
<dbReference type="EMBL" id="JAHUZD010000037">
    <property type="protein sequence ID" value="KAI3405388.2"/>
    <property type="molecule type" value="Genomic_DNA"/>
</dbReference>
<dbReference type="GeneID" id="73379401"/>
<evidence type="ECO:0000313" key="2">
    <source>
        <dbReference type="Proteomes" id="UP001202479"/>
    </source>
</evidence>
<protein>
    <submittedName>
        <fullName evidence="1">Uncharacterized protein</fullName>
    </submittedName>
</protein>
<accession>A0AAI9SYE4</accession>
<sequence>MFKVMKYEFGLLSNLSRRRLFYSGSVRHISFKLPSIGKALTEAKRIDEKYESLGNSPTKVKVEQVIKAVDGVPELLYQLNFFFYECKRIGILHDNAENRRRCIRYWPVFIFKLIPLNNAFWDICYSMEKADHRHRINPFKIADIGLLDPKNFPQDFVQQLATGFYNGVDFRDAIAFAISGPKFDSMVKKP</sequence>
<reference evidence="1" key="1">
    <citation type="journal article" date="2022" name="DNA Res.">
        <title>Genome analysis of five recently described species of the CUG-Ser clade uncovers Candida theae as a new hybrid lineage with pathogenic potential in the Candida parapsilosis species complex.</title>
        <authorList>
            <person name="Mixao V."/>
            <person name="Del Olmo V."/>
            <person name="Hegedusova E."/>
            <person name="Saus E."/>
            <person name="Pryszcz L."/>
            <person name="Cillingova A."/>
            <person name="Nosek J."/>
            <person name="Gabaldon T."/>
        </authorList>
    </citation>
    <scope>NUCLEOTIDE SEQUENCE</scope>
    <source>
        <strain evidence="1">CBS 10844</strain>
    </source>
</reference>
<organism evidence="1 2">
    <name type="scientific">Candida oxycetoniae</name>
    <dbReference type="NCBI Taxonomy" id="497107"/>
    <lineage>
        <taxon>Eukaryota</taxon>
        <taxon>Fungi</taxon>
        <taxon>Dikarya</taxon>
        <taxon>Ascomycota</taxon>
        <taxon>Saccharomycotina</taxon>
        <taxon>Pichiomycetes</taxon>
        <taxon>Debaryomycetaceae</taxon>
        <taxon>Candida/Lodderomyces clade</taxon>
        <taxon>Candida</taxon>
    </lineage>
</organism>